<dbReference type="RefSeq" id="WP_217868686.1">
    <property type="nucleotide sequence ID" value="NZ_CP077077.1"/>
</dbReference>
<organism evidence="10 11">
    <name type="scientific">Pseudomonas maumuensis</name>
    <dbReference type="NCBI Taxonomy" id="2842354"/>
    <lineage>
        <taxon>Bacteria</taxon>
        <taxon>Pseudomonadati</taxon>
        <taxon>Pseudomonadota</taxon>
        <taxon>Gammaproteobacteria</taxon>
        <taxon>Pseudomonadales</taxon>
        <taxon>Pseudomonadaceae</taxon>
        <taxon>Pseudomonas</taxon>
    </lineage>
</organism>
<feature type="transmembrane region" description="Helical" evidence="9">
    <location>
        <begin position="47"/>
        <end position="70"/>
    </location>
</feature>
<evidence type="ECO:0000256" key="7">
    <source>
        <dbReference type="ARBA" id="ARBA00023136"/>
    </source>
</evidence>
<keyword evidence="5 9" id="KW-1133">Transmembrane helix</keyword>
<evidence type="ECO:0000256" key="4">
    <source>
        <dbReference type="ARBA" id="ARBA00022692"/>
    </source>
</evidence>
<evidence type="ECO:0000256" key="8">
    <source>
        <dbReference type="ARBA" id="ARBA00034708"/>
    </source>
</evidence>
<proteinExistence type="inferred from homology"/>
<accession>A0ABX8NPX9</accession>
<evidence type="ECO:0000256" key="6">
    <source>
        <dbReference type="ARBA" id="ARBA00023065"/>
    </source>
</evidence>
<evidence type="ECO:0000256" key="3">
    <source>
        <dbReference type="ARBA" id="ARBA00022475"/>
    </source>
</evidence>
<keyword evidence="11" id="KW-1185">Reference proteome</keyword>
<dbReference type="EMBL" id="CP077077">
    <property type="protein sequence ID" value="QXH57874.1"/>
    <property type="molecule type" value="Genomic_DNA"/>
</dbReference>
<sequence>MIVHSRPDLLRVLFTLKGSIVQRIALRCLAVTLLAALIVLVERHYPALFYPVSATPFTLLGLSLSIFMSFRNNACYDRWWEGRKAWGRMIIEVRSFVRESVVIKDEALRKELLRSLCAFAHALNARLRNEDELGAARPWLGEKAQIVAHNVCDGILREVGEHCSRLAERGAISEFRYTLLEQRLAGLSDVQATCERIKGTPLPFPYTLLLHRTIYIFCLLLPFALAEPLGWLAPLFTTIVSYTFFGLDAIGNELEDPFGRDENDLPTDALVRTIERDVLSALGHEPLPPALVPVDHVLS</sequence>
<protein>
    <submittedName>
        <fullName evidence="10">Bestrophin family protein</fullName>
    </submittedName>
</protein>
<feature type="transmembrane region" description="Helical" evidence="9">
    <location>
        <begin position="20"/>
        <end position="41"/>
    </location>
</feature>
<comment type="subcellular location">
    <subcellularLocation>
        <location evidence="1">Cell membrane</location>
        <topology evidence="1">Multi-pass membrane protein</topology>
    </subcellularLocation>
</comment>
<evidence type="ECO:0000256" key="9">
    <source>
        <dbReference type="SAM" id="Phobius"/>
    </source>
</evidence>
<evidence type="ECO:0000256" key="2">
    <source>
        <dbReference type="ARBA" id="ARBA00022448"/>
    </source>
</evidence>
<evidence type="ECO:0000313" key="10">
    <source>
        <dbReference type="EMBL" id="QXH57874.1"/>
    </source>
</evidence>
<dbReference type="Proteomes" id="UP000824010">
    <property type="component" value="Chromosome"/>
</dbReference>
<keyword evidence="6" id="KW-0406">Ion transport</keyword>
<evidence type="ECO:0000256" key="1">
    <source>
        <dbReference type="ARBA" id="ARBA00004651"/>
    </source>
</evidence>
<keyword evidence="3" id="KW-1003">Cell membrane</keyword>
<keyword evidence="7 9" id="KW-0472">Membrane</keyword>
<dbReference type="PANTHER" id="PTHR33281:SF19">
    <property type="entry name" value="VOLTAGE-DEPENDENT ANION CHANNEL-FORMING PROTEIN YNEE"/>
    <property type="match status" value="1"/>
</dbReference>
<dbReference type="Pfam" id="PF25539">
    <property type="entry name" value="Bestrophin_2"/>
    <property type="match status" value="1"/>
</dbReference>
<evidence type="ECO:0000256" key="5">
    <source>
        <dbReference type="ARBA" id="ARBA00022989"/>
    </source>
</evidence>
<comment type="similarity">
    <text evidence="8">Belongs to the anion channel-forming bestrophin (TC 1.A.46) family.</text>
</comment>
<keyword evidence="2" id="KW-0813">Transport</keyword>
<feature type="transmembrane region" description="Helical" evidence="9">
    <location>
        <begin position="206"/>
        <end position="225"/>
    </location>
</feature>
<dbReference type="InterPro" id="IPR044669">
    <property type="entry name" value="YneE/VCCN1/2-like"/>
</dbReference>
<name>A0ABX8NPX9_9PSED</name>
<gene>
    <name evidence="10" type="ORF">KSS90_06665</name>
</gene>
<keyword evidence="4 9" id="KW-0812">Transmembrane</keyword>
<evidence type="ECO:0000313" key="11">
    <source>
        <dbReference type="Proteomes" id="UP000824010"/>
    </source>
</evidence>
<reference evidence="10 11" key="1">
    <citation type="journal article" date="2021" name="Microorganisms">
        <title>The Ever-Expanding Pseudomonas Genus: Description of 43 New Species and Partition of the Pseudomonas putida Group.</title>
        <authorList>
            <person name="Girard L."/>
            <person name="Lood C."/>
            <person name="Hofte M."/>
            <person name="Vandamme P."/>
            <person name="Rokni-Zadeh H."/>
            <person name="van Noort V."/>
            <person name="Lavigne R."/>
            <person name="De Mot R."/>
        </authorList>
    </citation>
    <scope>NUCLEOTIDE SEQUENCE [LARGE SCALE GENOMIC DNA]</scope>
    <source>
        <strain evidence="10 11">COW77</strain>
    </source>
</reference>
<dbReference type="PANTHER" id="PTHR33281">
    <property type="entry name" value="UPF0187 PROTEIN YNEE"/>
    <property type="match status" value="1"/>
</dbReference>